<comment type="subcellular location">
    <subcellularLocation>
        <location evidence="1 15">Cytoplasm</location>
    </subcellularLocation>
</comment>
<keyword evidence="5 15" id="KW-0808">Transferase</keyword>
<dbReference type="Gene3D" id="3.30.1490.100">
    <property type="entry name" value="DNA polymerase, Y-family, little finger domain"/>
    <property type="match status" value="1"/>
</dbReference>
<dbReference type="InterPro" id="IPR043502">
    <property type="entry name" value="DNA/RNA_pol_sf"/>
</dbReference>
<feature type="domain" description="UmuC" evidence="16">
    <location>
        <begin position="13"/>
        <end position="194"/>
    </location>
</feature>
<evidence type="ECO:0000259" key="16">
    <source>
        <dbReference type="PROSITE" id="PS50173"/>
    </source>
</evidence>
<evidence type="ECO:0000256" key="10">
    <source>
        <dbReference type="ARBA" id="ARBA00022842"/>
    </source>
</evidence>
<dbReference type="InterPro" id="IPR017961">
    <property type="entry name" value="DNA_pol_Y-fam_little_finger"/>
</dbReference>
<dbReference type="Pfam" id="PF11799">
    <property type="entry name" value="IMS_C"/>
    <property type="match status" value="1"/>
</dbReference>
<keyword evidence="13 15" id="KW-0234">DNA repair</keyword>
<dbReference type="Proteomes" id="UP000255297">
    <property type="component" value="Unassembled WGS sequence"/>
</dbReference>
<dbReference type="SUPFAM" id="SSF56672">
    <property type="entry name" value="DNA/RNA polymerases"/>
    <property type="match status" value="1"/>
</dbReference>
<evidence type="ECO:0000313" key="17">
    <source>
        <dbReference type="EMBL" id="STY29862.1"/>
    </source>
</evidence>
<dbReference type="EMBL" id="UGPB01000001">
    <property type="protein sequence ID" value="STY29862.1"/>
    <property type="molecule type" value="Genomic_DNA"/>
</dbReference>
<keyword evidence="18" id="KW-1185">Reference proteome</keyword>
<dbReference type="SUPFAM" id="SSF100879">
    <property type="entry name" value="Lesion bypass DNA polymerase (Y-family), little finger domain"/>
    <property type="match status" value="1"/>
</dbReference>
<feature type="site" description="Substrate discrimination" evidence="15">
    <location>
        <position position="22"/>
    </location>
</feature>
<evidence type="ECO:0000256" key="3">
    <source>
        <dbReference type="ARBA" id="ARBA00022457"/>
    </source>
</evidence>
<comment type="catalytic activity">
    <reaction evidence="14 15">
        <text>DNA(n) + a 2'-deoxyribonucleoside 5'-triphosphate = DNA(n+1) + diphosphate</text>
        <dbReference type="Rhea" id="RHEA:22508"/>
        <dbReference type="Rhea" id="RHEA-COMP:17339"/>
        <dbReference type="Rhea" id="RHEA-COMP:17340"/>
        <dbReference type="ChEBI" id="CHEBI:33019"/>
        <dbReference type="ChEBI" id="CHEBI:61560"/>
        <dbReference type="ChEBI" id="CHEBI:173112"/>
        <dbReference type="EC" id="2.7.7.7"/>
    </reaction>
</comment>
<dbReference type="PANTHER" id="PTHR11076">
    <property type="entry name" value="DNA REPAIR POLYMERASE UMUC / TRANSFERASE FAMILY MEMBER"/>
    <property type="match status" value="1"/>
</dbReference>
<evidence type="ECO:0000256" key="8">
    <source>
        <dbReference type="ARBA" id="ARBA00022723"/>
    </source>
</evidence>
<evidence type="ECO:0000256" key="4">
    <source>
        <dbReference type="ARBA" id="ARBA00022490"/>
    </source>
</evidence>
<keyword evidence="7 15" id="KW-0235">DNA replication</keyword>
<reference evidence="17 18" key="1">
    <citation type="submission" date="2018-06" db="EMBL/GenBank/DDBJ databases">
        <authorList>
            <consortium name="Pathogen Informatics"/>
            <person name="Doyle S."/>
        </authorList>
    </citation>
    <scope>NUCLEOTIDE SEQUENCE [LARGE SCALE GENOMIC DNA]</scope>
    <source>
        <strain evidence="17 18">NCTC11532</strain>
    </source>
</reference>
<dbReference type="GO" id="GO:0003684">
    <property type="term" value="F:damaged DNA binding"/>
    <property type="evidence" value="ECO:0007669"/>
    <property type="project" value="InterPro"/>
</dbReference>
<evidence type="ECO:0000256" key="14">
    <source>
        <dbReference type="ARBA" id="ARBA00049244"/>
    </source>
</evidence>
<comment type="similarity">
    <text evidence="2 15">Belongs to the DNA polymerase type-Y family.</text>
</comment>
<dbReference type="STRING" id="1122170.GCA_000701265_00422"/>
<dbReference type="GO" id="GO:0000287">
    <property type="term" value="F:magnesium ion binding"/>
    <property type="evidence" value="ECO:0007669"/>
    <property type="project" value="UniProtKB-UniRule"/>
</dbReference>
<feature type="active site" evidence="15">
    <location>
        <position position="113"/>
    </location>
</feature>
<dbReference type="NCBIfam" id="NF002677">
    <property type="entry name" value="PRK02406.1"/>
    <property type="match status" value="1"/>
</dbReference>
<dbReference type="GO" id="GO:0009432">
    <property type="term" value="P:SOS response"/>
    <property type="evidence" value="ECO:0007669"/>
    <property type="project" value="UniProtKB-ARBA"/>
</dbReference>
<keyword evidence="4 15" id="KW-0963">Cytoplasm</keyword>
<dbReference type="PROSITE" id="PS50173">
    <property type="entry name" value="UMUC"/>
    <property type="match status" value="1"/>
</dbReference>
<evidence type="ECO:0000256" key="11">
    <source>
        <dbReference type="ARBA" id="ARBA00022932"/>
    </source>
</evidence>
<comment type="function">
    <text evidence="15">Poorly processive, error-prone DNA polymerase involved in untargeted mutagenesis. Copies undamaged DNA at stalled replication forks, which arise in vivo from mismatched or misaligned primer ends. These misaligned primers can be extended by PolIV. Exhibits no 3'-5' exonuclease (proofreading) activity. May be involved in translesional synthesis, in conjunction with the beta clamp from PolIII.</text>
</comment>
<evidence type="ECO:0000256" key="15">
    <source>
        <dbReference type="HAMAP-Rule" id="MF_01113"/>
    </source>
</evidence>
<evidence type="ECO:0000256" key="6">
    <source>
        <dbReference type="ARBA" id="ARBA00022695"/>
    </source>
</evidence>
<keyword evidence="10 15" id="KW-0460">Magnesium</keyword>
<dbReference type="FunFam" id="1.10.150.20:FF:000019">
    <property type="entry name" value="DNA polymerase IV"/>
    <property type="match status" value="1"/>
</dbReference>
<keyword evidence="9 15" id="KW-0227">DNA damage</keyword>
<evidence type="ECO:0000256" key="9">
    <source>
        <dbReference type="ARBA" id="ARBA00022763"/>
    </source>
</evidence>
<dbReference type="InterPro" id="IPR036775">
    <property type="entry name" value="DNA_pol_Y-fam_lit_finger_sf"/>
</dbReference>
<dbReference type="Gene3D" id="3.40.1170.60">
    <property type="match status" value="1"/>
</dbReference>
<dbReference type="AlphaFoldDB" id="A0A378LVK9"/>
<dbReference type="GO" id="GO:0006261">
    <property type="term" value="P:DNA-templated DNA replication"/>
    <property type="evidence" value="ECO:0007669"/>
    <property type="project" value="UniProtKB-UniRule"/>
</dbReference>
<organism evidence="17 18">
    <name type="scientific">Legionella wadsworthii</name>
    <dbReference type="NCBI Taxonomy" id="28088"/>
    <lineage>
        <taxon>Bacteria</taxon>
        <taxon>Pseudomonadati</taxon>
        <taxon>Pseudomonadota</taxon>
        <taxon>Gammaproteobacteria</taxon>
        <taxon>Legionellales</taxon>
        <taxon>Legionellaceae</taxon>
        <taxon>Legionella</taxon>
    </lineage>
</organism>
<dbReference type="InterPro" id="IPR050116">
    <property type="entry name" value="DNA_polymerase-Y"/>
</dbReference>
<proteinExistence type="inferred from homology"/>
<keyword evidence="11 15" id="KW-0239">DNA-directed DNA polymerase</keyword>
<dbReference type="FunFam" id="3.40.1170.60:FF:000001">
    <property type="entry name" value="DNA polymerase IV"/>
    <property type="match status" value="1"/>
</dbReference>
<dbReference type="HAMAP" id="MF_01113">
    <property type="entry name" value="DNApol_IV"/>
    <property type="match status" value="1"/>
</dbReference>
<evidence type="ECO:0000256" key="1">
    <source>
        <dbReference type="ARBA" id="ARBA00004496"/>
    </source>
</evidence>
<gene>
    <name evidence="15 17" type="primary">dinB</name>
    <name evidence="17" type="ORF">NCTC11532_02064</name>
</gene>
<evidence type="ECO:0000256" key="2">
    <source>
        <dbReference type="ARBA" id="ARBA00010945"/>
    </source>
</evidence>
<dbReference type="InterPro" id="IPR001126">
    <property type="entry name" value="UmuC"/>
</dbReference>
<keyword evidence="3 15" id="KW-0515">Mutator protein</keyword>
<keyword evidence="8 15" id="KW-0479">Metal-binding</keyword>
<evidence type="ECO:0000313" key="18">
    <source>
        <dbReference type="Proteomes" id="UP000255297"/>
    </source>
</evidence>
<evidence type="ECO:0000256" key="5">
    <source>
        <dbReference type="ARBA" id="ARBA00022679"/>
    </source>
</evidence>
<name>A0A378LVK9_9GAMM</name>
<feature type="binding site" evidence="15">
    <location>
        <position position="112"/>
    </location>
    <ligand>
        <name>Mg(2+)</name>
        <dbReference type="ChEBI" id="CHEBI:18420"/>
    </ligand>
</feature>
<dbReference type="InterPro" id="IPR053848">
    <property type="entry name" value="IMS_HHH_1"/>
</dbReference>
<dbReference type="Pfam" id="PF00817">
    <property type="entry name" value="IMS"/>
    <property type="match status" value="1"/>
</dbReference>
<feature type="binding site" evidence="15">
    <location>
        <position position="17"/>
    </location>
    <ligand>
        <name>Mg(2+)</name>
        <dbReference type="ChEBI" id="CHEBI:18420"/>
    </ligand>
</feature>
<dbReference type="InterPro" id="IPR022880">
    <property type="entry name" value="DNApol_IV"/>
</dbReference>
<dbReference type="GO" id="GO:0006281">
    <property type="term" value="P:DNA repair"/>
    <property type="evidence" value="ECO:0007669"/>
    <property type="project" value="UniProtKB-UniRule"/>
</dbReference>
<dbReference type="Gene3D" id="1.10.150.20">
    <property type="entry name" value="5' to 3' exonuclease, C-terminal subdomain"/>
    <property type="match status" value="1"/>
</dbReference>
<comment type="cofactor">
    <cofactor evidence="15">
        <name>Mg(2+)</name>
        <dbReference type="ChEBI" id="CHEBI:18420"/>
    </cofactor>
    <text evidence="15">Binds 2 magnesium ions per subunit.</text>
</comment>
<keyword evidence="6 15" id="KW-0548">Nucleotidyltransferase</keyword>
<sequence>MFYPTSMHSNRKIIHIDMDCFYAAIEIRDNPSLNNKPVAVGGLANQRGVLCTCNYAAREYGIHSAMPTAIAQRLCPDLVVLPVNMPKYKAVSQLIQNIFKQYTELVEPLSLDEAFLDVTHALHCRGSATLMAQAIRERIYRDHQLTASAGVAPNKFLAKIASAWNKPNGLFVITPEEVAHFIKKLPVSKLFGVGKVTTSKLNQMHIFTCSDLYRYPLDFLIKNFGKFGKQLYEQAHGIDNRPVQPYRQRKSLSVEKTLQTDIHDPNEVIRIINELYKSLIIRLNESAADLKIKNQFIKIKMNNFKLVSAEVKSKQINLEQYIQLFEKMSRNPLKPIRLIGLGVHFSSLEDKNFYQPPLFEIEG</sequence>
<dbReference type="InterPro" id="IPR043128">
    <property type="entry name" value="Rev_trsase/Diguanyl_cyclase"/>
</dbReference>
<dbReference type="PANTHER" id="PTHR11076:SF33">
    <property type="entry name" value="DNA POLYMERASE KAPPA"/>
    <property type="match status" value="1"/>
</dbReference>
<dbReference type="GO" id="GO:0003887">
    <property type="term" value="F:DNA-directed DNA polymerase activity"/>
    <property type="evidence" value="ECO:0007669"/>
    <property type="project" value="UniProtKB-UniRule"/>
</dbReference>
<evidence type="ECO:0000256" key="12">
    <source>
        <dbReference type="ARBA" id="ARBA00023125"/>
    </source>
</evidence>
<dbReference type="Pfam" id="PF21999">
    <property type="entry name" value="IMS_HHH_1"/>
    <property type="match status" value="1"/>
</dbReference>
<dbReference type="GO" id="GO:0042276">
    <property type="term" value="P:error-prone translesion synthesis"/>
    <property type="evidence" value="ECO:0007669"/>
    <property type="project" value="TreeGrafter"/>
</dbReference>
<dbReference type="EC" id="2.7.7.7" evidence="15"/>
<evidence type="ECO:0000256" key="7">
    <source>
        <dbReference type="ARBA" id="ARBA00022705"/>
    </source>
</evidence>
<dbReference type="GO" id="GO:0005829">
    <property type="term" value="C:cytosol"/>
    <property type="evidence" value="ECO:0007669"/>
    <property type="project" value="TreeGrafter"/>
</dbReference>
<evidence type="ECO:0000256" key="13">
    <source>
        <dbReference type="ARBA" id="ARBA00023204"/>
    </source>
</evidence>
<keyword evidence="12 15" id="KW-0238">DNA-binding</keyword>
<dbReference type="CDD" id="cd03586">
    <property type="entry name" value="PolY_Pol_IV_kappa"/>
    <property type="match status" value="1"/>
</dbReference>
<comment type="subunit">
    <text evidence="15">Monomer.</text>
</comment>
<protein>
    <recommendedName>
        <fullName evidence="15">DNA polymerase IV</fullName>
        <shortName evidence="15">Pol IV</shortName>
        <ecNumber evidence="15">2.7.7.7</ecNumber>
    </recommendedName>
</protein>
<dbReference type="Gene3D" id="3.30.70.270">
    <property type="match status" value="1"/>
</dbReference>
<accession>A0A378LVK9</accession>